<gene>
    <name evidence="1" type="ORF">D5400_20585</name>
</gene>
<keyword evidence="1" id="KW-0808">Transferase</keyword>
<sequence length="241" mass="27658">MAFGVDPTRREFFSLRQARYDALAHDIAIMARTTASTGQKLDLLDVGPWDGVLARHLQPHSISDLVTHSIADIEFHEGIYGMESYRDRYHGDLMQGYPEIASNTYDIVVCEQVLEHLPNVEVPIRTLARVLKPGGKLFLGVPIFPHGVHWVRHYGQPFWDKVFPPNKVRGHVQSFSKRSIIRLVERLTDLELKSARGFRIVSGGILRPLEERQWWWRLNRTVGTMVPSLCVEVQVIFKKPI</sequence>
<dbReference type="CDD" id="cd02440">
    <property type="entry name" value="AdoMet_MTases"/>
    <property type="match status" value="1"/>
</dbReference>
<protein>
    <submittedName>
        <fullName evidence="1">Class I SAM-dependent methyltransferase</fullName>
    </submittedName>
</protein>
<dbReference type="SUPFAM" id="SSF53335">
    <property type="entry name" value="S-adenosyl-L-methionine-dependent methyltransferases"/>
    <property type="match status" value="1"/>
</dbReference>
<dbReference type="RefSeq" id="WP_126012217.1">
    <property type="nucleotide sequence ID" value="NZ_CP032509.1"/>
</dbReference>
<dbReference type="OrthoDB" id="163232at2"/>
<reference evidence="1 2" key="1">
    <citation type="submission" date="2018-09" db="EMBL/GenBank/DDBJ databases">
        <title>Marinorhizobium profundi gen. nov., sp. nov., isolated from a deep-sea sediment sample from the New Britain Trench and proposal of Marinorhizobiaceae fam. nov. in the order Rhizobiales of the class Alphaproteobacteria.</title>
        <authorList>
            <person name="Cao J."/>
        </authorList>
    </citation>
    <scope>NUCLEOTIDE SEQUENCE [LARGE SCALE GENOMIC DNA]</scope>
    <source>
        <strain evidence="1 2">WS11</strain>
    </source>
</reference>
<dbReference type="Proteomes" id="UP000268192">
    <property type="component" value="Chromosome"/>
</dbReference>
<name>A0A3Q8XR37_9HYPH</name>
<dbReference type="Pfam" id="PF13489">
    <property type="entry name" value="Methyltransf_23"/>
    <property type="match status" value="1"/>
</dbReference>
<evidence type="ECO:0000313" key="2">
    <source>
        <dbReference type="Proteomes" id="UP000268192"/>
    </source>
</evidence>
<dbReference type="EMBL" id="CP032509">
    <property type="protein sequence ID" value="AZN73365.1"/>
    <property type="molecule type" value="Genomic_DNA"/>
</dbReference>
<dbReference type="GO" id="GO:0032259">
    <property type="term" value="P:methylation"/>
    <property type="evidence" value="ECO:0007669"/>
    <property type="project" value="UniProtKB-KW"/>
</dbReference>
<dbReference type="GO" id="GO:0008168">
    <property type="term" value="F:methyltransferase activity"/>
    <property type="evidence" value="ECO:0007669"/>
    <property type="project" value="UniProtKB-KW"/>
</dbReference>
<dbReference type="AlphaFoldDB" id="A0A3Q8XR37"/>
<dbReference type="KEGG" id="abaw:D5400_20585"/>
<keyword evidence="1" id="KW-0489">Methyltransferase</keyword>
<evidence type="ECO:0000313" key="1">
    <source>
        <dbReference type="EMBL" id="AZN73365.1"/>
    </source>
</evidence>
<dbReference type="InterPro" id="IPR029063">
    <property type="entry name" value="SAM-dependent_MTases_sf"/>
</dbReference>
<accession>A0A3Q8XR37</accession>
<keyword evidence="2" id="KW-1185">Reference proteome</keyword>
<proteinExistence type="predicted"/>
<dbReference type="Gene3D" id="3.40.50.150">
    <property type="entry name" value="Vaccinia Virus protein VP39"/>
    <property type="match status" value="1"/>
</dbReference>
<organism evidence="1 2">
    <name type="scientific">Georhizobium profundi</name>
    <dbReference type="NCBI Taxonomy" id="2341112"/>
    <lineage>
        <taxon>Bacteria</taxon>
        <taxon>Pseudomonadati</taxon>
        <taxon>Pseudomonadota</taxon>
        <taxon>Alphaproteobacteria</taxon>
        <taxon>Hyphomicrobiales</taxon>
        <taxon>Rhizobiaceae</taxon>
        <taxon>Georhizobium</taxon>
    </lineage>
</organism>